<proteinExistence type="predicted"/>
<keyword evidence="2" id="KW-0843">Virulence</keyword>
<dbReference type="CDD" id="cd16013">
    <property type="entry name" value="AcpA"/>
    <property type="match status" value="1"/>
</dbReference>
<comment type="caution">
    <text evidence="4">The sequence shown here is derived from an EMBL/GenBank/DDBJ whole genome shotgun (WGS) entry which is preliminary data.</text>
</comment>
<evidence type="ECO:0000313" key="5">
    <source>
        <dbReference type="Proteomes" id="UP001226389"/>
    </source>
</evidence>
<dbReference type="RefSeq" id="WP_307488612.1">
    <property type="nucleotide sequence ID" value="NZ_JAUSSY010000003.1"/>
</dbReference>
<feature type="signal peptide" evidence="3">
    <location>
        <begin position="1"/>
        <end position="29"/>
    </location>
</feature>
<dbReference type="Pfam" id="PF04185">
    <property type="entry name" value="Phosphoesterase"/>
    <property type="match status" value="1"/>
</dbReference>
<keyword evidence="3" id="KW-0732">Signal</keyword>
<accession>A0ABT9UDX3</accession>
<evidence type="ECO:0000313" key="4">
    <source>
        <dbReference type="EMBL" id="MDQ0117853.1"/>
    </source>
</evidence>
<keyword evidence="1 4" id="KW-0378">Hydrolase</keyword>
<dbReference type="EC" id="3.1.4.3" evidence="4"/>
<protein>
    <submittedName>
        <fullName evidence="4">Phospholipase C</fullName>
        <ecNumber evidence="4">3.1.4.3</ecNumber>
    </submittedName>
</protein>
<gene>
    <name evidence="4" type="ORF">J2T22_001026</name>
</gene>
<evidence type="ECO:0000256" key="1">
    <source>
        <dbReference type="ARBA" id="ARBA00022801"/>
    </source>
</evidence>
<dbReference type="Gene3D" id="3.40.720.10">
    <property type="entry name" value="Alkaline Phosphatase, subunit A"/>
    <property type="match status" value="1"/>
</dbReference>
<dbReference type="Proteomes" id="UP001226389">
    <property type="component" value="Unassembled WGS sequence"/>
</dbReference>
<sequence>MPFTAPKFTRNRVAAATGAAVLAASAVTAGLVGVSAVPATAAGTQDATATPIKHVVVLFQENVSFDHYFATYPKAANTPGETLQGSGSPAGSFTATDDTPKDINTLANAGLLAPNNPNSVQPARLSPMQAVTCDQDHGYKAEQNAYNGGLMDKFVQFTSRDACGTNQYGRPGLTMDYYDGNTVTGIWNYAQNYAMSDNHFSTVFGPSTPGALNLISGQTHGAKEYTAAGQPVATPATGSSAVRQPDANGVGTVINDPDPVYDDCSNNSHAKTNNLAGMTGRNIGDLLNAQGTSWGWFQGGFAPTTAAADGTPASCLASHTNAAGASVVDYSPHHQPFQYYASTANPHHLAPASDAEIGHDGQANHQYDLTDFSKVVDSDNMPAVSFLKAGMFQDGHAAYSDPVDEQNFIAKTVNQIQQSKNWDNTAVVLAYDDSDGWYDHAAAQPKNASTGTDDAAWCLNAAANGVPVAGGYADRCGPGPRQPLVVISPYAKKNFVDHTETDQASILRFIEDNWHTGQIGDSSADAKAGSVDAMFNFHHERNDKVLLNEQTGTVASITHNGHPAGQ</sequence>
<evidence type="ECO:0000256" key="3">
    <source>
        <dbReference type="SAM" id="SignalP"/>
    </source>
</evidence>
<feature type="chain" id="PRO_5046549468" evidence="3">
    <location>
        <begin position="30"/>
        <end position="566"/>
    </location>
</feature>
<dbReference type="GO" id="GO:0034480">
    <property type="term" value="F:phosphatidylcholine phospholipase C activity"/>
    <property type="evidence" value="ECO:0007669"/>
    <property type="project" value="UniProtKB-EC"/>
</dbReference>
<dbReference type="InterPro" id="IPR007312">
    <property type="entry name" value="Phosphoesterase"/>
</dbReference>
<dbReference type="PANTHER" id="PTHR31956:SF1">
    <property type="entry name" value="NON-SPECIFIC PHOSPHOLIPASE C1"/>
    <property type="match status" value="1"/>
</dbReference>
<evidence type="ECO:0000256" key="2">
    <source>
        <dbReference type="ARBA" id="ARBA00023026"/>
    </source>
</evidence>
<dbReference type="PANTHER" id="PTHR31956">
    <property type="entry name" value="NON-SPECIFIC PHOSPHOLIPASE C4-RELATED"/>
    <property type="match status" value="1"/>
</dbReference>
<name>A0ABT9UDX3_9MICC</name>
<keyword evidence="5" id="KW-1185">Reference proteome</keyword>
<dbReference type="EMBL" id="JAUSSY010000003">
    <property type="protein sequence ID" value="MDQ0117853.1"/>
    <property type="molecule type" value="Genomic_DNA"/>
</dbReference>
<reference evidence="4 5" key="1">
    <citation type="submission" date="2023-07" db="EMBL/GenBank/DDBJ databases">
        <title>Sorghum-associated microbial communities from plants grown in Nebraska, USA.</title>
        <authorList>
            <person name="Schachtman D."/>
        </authorList>
    </citation>
    <scope>NUCLEOTIDE SEQUENCE [LARGE SCALE GENOMIC DNA]</scope>
    <source>
        <strain evidence="4 5">DS994</strain>
    </source>
</reference>
<dbReference type="InterPro" id="IPR017850">
    <property type="entry name" value="Alkaline_phosphatase_core_sf"/>
</dbReference>
<organism evidence="4 5">
    <name type="scientific">Pseudarthrobacter defluvii</name>
    <dbReference type="NCBI Taxonomy" id="410837"/>
    <lineage>
        <taxon>Bacteria</taxon>
        <taxon>Bacillati</taxon>
        <taxon>Actinomycetota</taxon>
        <taxon>Actinomycetes</taxon>
        <taxon>Micrococcales</taxon>
        <taxon>Micrococcaceae</taxon>
        <taxon>Pseudarthrobacter</taxon>
    </lineage>
</organism>